<dbReference type="RefSeq" id="WP_008612685.1">
    <property type="nucleotide sequence ID" value="NZ_JH651379.1"/>
</dbReference>
<dbReference type="AlphaFoldDB" id="I3C6Q1"/>
<dbReference type="EMBL" id="JH651379">
    <property type="protein sequence ID" value="EIJ39294.1"/>
    <property type="molecule type" value="Genomic_DNA"/>
</dbReference>
<protein>
    <submittedName>
        <fullName evidence="2">Uncharacterized protein</fullName>
    </submittedName>
</protein>
<evidence type="ECO:0000256" key="1">
    <source>
        <dbReference type="SAM" id="Phobius"/>
    </source>
</evidence>
<dbReference type="eggNOG" id="ENOG50331YS">
    <property type="taxonomic scope" value="Bacteria"/>
</dbReference>
<accession>I3C6Q1</accession>
<proteinExistence type="predicted"/>
<dbReference type="STRING" id="926559.JoomaDRAFT_2306"/>
<feature type="transmembrane region" description="Helical" evidence="1">
    <location>
        <begin position="12"/>
        <end position="34"/>
    </location>
</feature>
<keyword evidence="1" id="KW-0812">Transmembrane</keyword>
<dbReference type="Proteomes" id="UP000004690">
    <property type="component" value="Unassembled WGS sequence"/>
</dbReference>
<evidence type="ECO:0000313" key="2">
    <source>
        <dbReference type="EMBL" id="EIJ39294.1"/>
    </source>
</evidence>
<keyword evidence="1" id="KW-0472">Membrane</keyword>
<sequence>MIITKPSKTRNIILTIFLSIIFLTDLIATKSFLLDNNLKELNKTELIFGILGIVDLILIVFLFYWKKWAFWALLGTSIITLIINFSIGIGAISFVGLLGILLIYLLLQLKKGGIKGWHNLE</sequence>
<gene>
    <name evidence="2" type="ORF">JoomaDRAFT_2306</name>
</gene>
<keyword evidence="3" id="KW-1185">Reference proteome</keyword>
<dbReference type="HOGENOM" id="CLU_2034962_0_0_10"/>
<evidence type="ECO:0000313" key="3">
    <source>
        <dbReference type="Proteomes" id="UP000004690"/>
    </source>
</evidence>
<organism evidence="2 3">
    <name type="scientific">Galbibacter orientalis DSM 19592</name>
    <dbReference type="NCBI Taxonomy" id="926559"/>
    <lineage>
        <taxon>Bacteria</taxon>
        <taxon>Pseudomonadati</taxon>
        <taxon>Bacteroidota</taxon>
        <taxon>Flavobacteriia</taxon>
        <taxon>Flavobacteriales</taxon>
        <taxon>Flavobacteriaceae</taxon>
        <taxon>Galbibacter</taxon>
    </lineage>
</organism>
<reference evidence="2 3" key="1">
    <citation type="submission" date="2012-02" db="EMBL/GenBank/DDBJ databases">
        <title>Improved High-Quality Draft genome of Joostella marina DSM 19592.</title>
        <authorList>
            <consortium name="US DOE Joint Genome Institute (JGI-PGF)"/>
            <person name="Lucas S."/>
            <person name="Copeland A."/>
            <person name="Lapidus A."/>
            <person name="Bruce D."/>
            <person name="Goodwin L."/>
            <person name="Pitluck S."/>
            <person name="Peters L."/>
            <person name="Chertkov O."/>
            <person name="Ovchinnikova G."/>
            <person name="Kyrpides N."/>
            <person name="Mavromatis K."/>
            <person name="Detter J.C."/>
            <person name="Han C."/>
            <person name="Land M."/>
            <person name="Hauser L."/>
            <person name="Markowitz V."/>
            <person name="Cheng J.-F."/>
            <person name="Hugenholtz P."/>
            <person name="Woyke T."/>
            <person name="Wu D."/>
            <person name="Tindall B."/>
            <person name="Brambilla E."/>
            <person name="Klenk H.-P."/>
            <person name="Eisen J.A."/>
        </authorList>
    </citation>
    <scope>NUCLEOTIDE SEQUENCE [LARGE SCALE GENOMIC DNA]</scope>
    <source>
        <strain evidence="2 3">DSM 19592</strain>
    </source>
</reference>
<keyword evidence="1" id="KW-1133">Transmembrane helix</keyword>
<feature type="transmembrane region" description="Helical" evidence="1">
    <location>
        <begin position="46"/>
        <end position="65"/>
    </location>
</feature>
<feature type="transmembrane region" description="Helical" evidence="1">
    <location>
        <begin position="77"/>
        <end position="107"/>
    </location>
</feature>
<name>I3C6Q1_9FLAO</name>